<feature type="region of interest" description="Disordered" evidence="11">
    <location>
        <begin position="927"/>
        <end position="950"/>
    </location>
</feature>
<dbReference type="PANTHER" id="PTHR40787:SF3">
    <property type="entry name" value="PROTEIN TRANSPORT PROTEIN SEC39"/>
    <property type="match status" value="1"/>
</dbReference>
<dbReference type="Pfam" id="PF08732">
    <property type="entry name" value="HIM1"/>
    <property type="match status" value="1"/>
</dbReference>
<dbReference type="InterPro" id="IPR036291">
    <property type="entry name" value="NAD(P)-bd_dom_sf"/>
</dbReference>
<evidence type="ECO:0000313" key="13">
    <source>
        <dbReference type="EMBL" id="KAF7190159.1"/>
    </source>
</evidence>
<reference evidence="13" key="1">
    <citation type="submission" date="2020-04" db="EMBL/GenBank/DDBJ databases">
        <title>Draft genome resource of the tomato pathogen Pseudocercospora fuligena.</title>
        <authorList>
            <person name="Zaccaron A."/>
        </authorList>
    </citation>
    <scope>NUCLEOTIDE SEQUENCE</scope>
    <source>
        <strain evidence="13">PF001</strain>
    </source>
</reference>
<dbReference type="SUPFAM" id="SSF51735">
    <property type="entry name" value="NAD(P)-binding Rossmann-fold domains"/>
    <property type="match status" value="1"/>
</dbReference>
<dbReference type="Proteomes" id="UP000660729">
    <property type="component" value="Unassembled WGS sequence"/>
</dbReference>
<evidence type="ECO:0000256" key="9">
    <source>
        <dbReference type="ARBA" id="ARBA00023128"/>
    </source>
</evidence>
<keyword evidence="9" id="KW-0496">Mitochondrion</keyword>
<comment type="similarity">
    <text evidence="3">Belongs to the FMP52 family.</text>
</comment>
<keyword evidence="5" id="KW-1000">Mitochondrion outer membrane</keyword>
<evidence type="ECO:0000256" key="4">
    <source>
        <dbReference type="ARBA" id="ARBA00022448"/>
    </source>
</evidence>
<feature type="region of interest" description="Disordered" evidence="11">
    <location>
        <begin position="1096"/>
        <end position="1132"/>
    </location>
</feature>
<keyword evidence="4" id="KW-0813">Transport</keyword>
<keyword evidence="10" id="KW-0472">Membrane</keyword>
<dbReference type="GO" id="GO:0005783">
    <property type="term" value="C:endoplasmic reticulum"/>
    <property type="evidence" value="ECO:0007669"/>
    <property type="project" value="UniProtKB-SubCell"/>
</dbReference>
<evidence type="ECO:0000313" key="14">
    <source>
        <dbReference type="Proteomes" id="UP000660729"/>
    </source>
</evidence>
<feature type="domain" description="Sec39" evidence="12">
    <location>
        <begin position="241"/>
        <end position="790"/>
    </location>
</feature>
<dbReference type="GO" id="GO:0006890">
    <property type="term" value="P:retrograde vesicle-mediated transport, Golgi to endoplasmic reticulum"/>
    <property type="evidence" value="ECO:0007669"/>
    <property type="project" value="InterPro"/>
</dbReference>
<feature type="region of interest" description="Disordered" evidence="11">
    <location>
        <begin position="1017"/>
        <end position="1046"/>
    </location>
</feature>
<feature type="region of interest" description="Disordered" evidence="11">
    <location>
        <begin position="463"/>
        <end position="483"/>
    </location>
</feature>
<evidence type="ECO:0000256" key="10">
    <source>
        <dbReference type="ARBA" id="ARBA00023136"/>
    </source>
</evidence>
<dbReference type="EMBL" id="JABCIY010000175">
    <property type="protein sequence ID" value="KAF7190159.1"/>
    <property type="molecule type" value="Genomic_DNA"/>
</dbReference>
<dbReference type="InterPro" id="IPR014843">
    <property type="entry name" value="Him1/Fmp52"/>
</dbReference>
<keyword evidence="6" id="KW-0256">Endoplasmic reticulum</keyword>
<feature type="compositionally biased region" description="Polar residues" evidence="11">
    <location>
        <begin position="1096"/>
        <end position="1108"/>
    </location>
</feature>
<dbReference type="OrthoDB" id="3434013at2759"/>
<keyword evidence="7" id="KW-0653">Protein transport</keyword>
<dbReference type="AlphaFoldDB" id="A0A8H6RFT9"/>
<proteinExistence type="inferred from homology"/>
<dbReference type="GO" id="GO:0005741">
    <property type="term" value="C:mitochondrial outer membrane"/>
    <property type="evidence" value="ECO:0007669"/>
    <property type="project" value="UniProtKB-SubCell"/>
</dbReference>
<dbReference type="PANTHER" id="PTHR40787">
    <property type="entry name" value="SECRETED PROTEIN"/>
    <property type="match status" value="1"/>
</dbReference>
<dbReference type="InterPro" id="IPR013244">
    <property type="entry name" value="Sec39_domain"/>
</dbReference>
<gene>
    <name evidence="13" type="ORF">HII31_08490</name>
</gene>
<evidence type="ECO:0000256" key="3">
    <source>
        <dbReference type="ARBA" id="ARBA00006617"/>
    </source>
</evidence>
<sequence length="1167" mass="129708">MAAVALVGATGLVGSHILSTLKRSSAVDKIWTFTRKETPADPKVIPIIAKDGTEWTQQYPVGSEIFFSALGTTRAAAGGFENQKKIDYDLNLELAKAARAAGSKIYVLISSSGASTSSRFGYPKMKGELEEAVKAIDFDHVVILRPGLIVGSRSESRAAEFVLRKIAGAAGAVSNKLKDFWAQDDEVIARAAVSAGLACLNGQEKDRDPRTLRCLLTLTLIQTDKDTGSMDYKDLTQAQCVLLAVHLASESNIRALHSFTPNRTDALDAELVLRILLTYLPEAVDPREYVDYVAEVASRLYLDVDREDVEVNTSPVKDIPDDIAQKRVRKLHLQHLQPPAFPPYAPKDLAVRFVCHRAYRIDSETGLLHLVPSLVEPFLDRHDYLRTWYVAVCLPLLRMQIDYYPEDEALAMSLRDFENLTGREGVDVLLRKSSQGQKDSSSDICRDIKGLVGPWMYGHTDRKRRKLGHNENGESDPMESATEGVRKISLGGVKPEDKTGHDWEYVYSWMVLHAADQFDLISALVDGWDGPGDVDLGGFDRASNRTYLPEDVQTKLELQYAQAAFAGCYAAKADTPETVEQAHAVLARLAELLDFIPPPDLATSVESLPKIERHAILLDQSQSVADLLPEALLRPEHPLTTPKMATYMLLQMMVYSAYQFAGLGYPFSLVNVAKLHFYATSEEQLDVLQKILRGLVKPGERRDDTQWLADRAKLLWLWNWGIEQEPDHPGEGPGTLGKIRKEEFEQEMLKVFARNGSYQLAARLYLTSDIYESLSGEQVEHAVLAIAMESLLAFEPYFKQSVRYRQAKALVAATHALSYYSLTLQHGVPFQPVSIRVSKDPLSLISKVLEQNPRSFDKLEDLIGIARNLVSAGLSESEGVSHELNADQLVVDQKNAERRVTFMAIQQALEEDDFETAYSYIVNRLTPSGEVPEKPNNRKEHKRNKSTRSQNTIDYDDISWRAAFLAGRYRPQTSTPPTLRRLEQRTELLSLALLLAPTSALTEILAAWRRCEEETTSLQAAQQQEEAEFDDRADKRLSGGSSALPGNFIVSGEQPELILNQKRREMGRMGAARNGKDDTPLSMFDLTRSAARAFSNTAASLQTAPQQRSSDEFNRSMEESTSSLGSDERVRKRDMVANAVTGGLASGIGWVLGATPANGQQPHAQDR</sequence>
<protein>
    <submittedName>
        <fullName evidence="13">Protein fmp52, mitochondrial</fullName>
    </submittedName>
</protein>
<evidence type="ECO:0000256" key="2">
    <source>
        <dbReference type="ARBA" id="ARBA00004450"/>
    </source>
</evidence>
<accession>A0A8H6RFT9</accession>
<comment type="subcellular location">
    <subcellularLocation>
        <location evidence="1">Endoplasmic reticulum</location>
    </subcellularLocation>
    <subcellularLocation>
        <location evidence="2">Mitochondrion outer membrane</location>
        <topology evidence="2">Peripheral membrane protein</topology>
    </subcellularLocation>
</comment>
<evidence type="ECO:0000256" key="8">
    <source>
        <dbReference type="ARBA" id="ARBA00022946"/>
    </source>
</evidence>
<feature type="compositionally biased region" description="Basic and acidic residues" evidence="11">
    <location>
        <begin position="1109"/>
        <end position="1118"/>
    </location>
</feature>
<dbReference type="Pfam" id="PF08314">
    <property type="entry name" value="Sec39"/>
    <property type="match status" value="1"/>
</dbReference>
<evidence type="ECO:0000256" key="1">
    <source>
        <dbReference type="ARBA" id="ARBA00004240"/>
    </source>
</evidence>
<dbReference type="Gene3D" id="3.40.50.720">
    <property type="entry name" value="NAD(P)-binding Rossmann-like Domain"/>
    <property type="match status" value="1"/>
</dbReference>
<keyword evidence="14" id="KW-1185">Reference proteome</keyword>
<evidence type="ECO:0000256" key="6">
    <source>
        <dbReference type="ARBA" id="ARBA00022824"/>
    </source>
</evidence>
<comment type="caution">
    <text evidence="13">The sequence shown here is derived from an EMBL/GenBank/DDBJ whole genome shotgun (WGS) entry which is preliminary data.</text>
</comment>
<keyword evidence="8" id="KW-0809">Transit peptide</keyword>
<dbReference type="GO" id="GO:0015031">
    <property type="term" value="P:protein transport"/>
    <property type="evidence" value="ECO:0007669"/>
    <property type="project" value="UniProtKB-KW"/>
</dbReference>
<organism evidence="13 14">
    <name type="scientific">Pseudocercospora fuligena</name>
    <dbReference type="NCBI Taxonomy" id="685502"/>
    <lineage>
        <taxon>Eukaryota</taxon>
        <taxon>Fungi</taxon>
        <taxon>Dikarya</taxon>
        <taxon>Ascomycota</taxon>
        <taxon>Pezizomycotina</taxon>
        <taxon>Dothideomycetes</taxon>
        <taxon>Dothideomycetidae</taxon>
        <taxon>Mycosphaerellales</taxon>
        <taxon>Mycosphaerellaceae</taxon>
        <taxon>Pseudocercospora</taxon>
    </lineage>
</organism>
<name>A0A8H6RFT9_9PEZI</name>
<dbReference type="FunFam" id="3.40.50.720:FF:000366">
    <property type="entry name" value="Protein FMP52, mitochondrial"/>
    <property type="match status" value="1"/>
</dbReference>
<evidence type="ECO:0000259" key="12">
    <source>
        <dbReference type="Pfam" id="PF08314"/>
    </source>
</evidence>
<evidence type="ECO:0000256" key="7">
    <source>
        <dbReference type="ARBA" id="ARBA00022927"/>
    </source>
</evidence>
<evidence type="ECO:0000256" key="11">
    <source>
        <dbReference type="SAM" id="MobiDB-lite"/>
    </source>
</evidence>
<evidence type="ECO:0000256" key="5">
    <source>
        <dbReference type="ARBA" id="ARBA00022787"/>
    </source>
</evidence>